<dbReference type="EMBL" id="JH792920">
    <property type="protein sequence ID" value="ELQ32567.1"/>
    <property type="molecule type" value="Genomic_DNA"/>
</dbReference>
<dbReference type="Proteomes" id="UP000011086">
    <property type="component" value="Unassembled WGS sequence"/>
</dbReference>
<evidence type="ECO:0000313" key="1">
    <source>
        <dbReference type="EMBL" id="ELQ32567.1"/>
    </source>
</evidence>
<sequence length="22" mass="2535">MKRLICARVYEMIARFGTSMSA</sequence>
<accession>A0AA97PFD7</accession>
<name>A0AA97PFD7_PYRO3</name>
<organism evidence="1">
    <name type="scientific">Pyricularia oryzae (strain Y34)</name>
    <name type="common">Rice blast fungus</name>
    <name type="synonym">Magnaporthe oryzae</name>
    <dbReference type="NCBI Taxonomy" id="1143189"/>
    <lineage>
        <taxon>Eukaryota</taxon>
        <taxon>Fungi</taxon>
        <taxon>Dikarya</taxon>
        <taxon>Ascomycota</taxon>
        <taxon>Pezizomycotina</taxon>
        <taxon>Sordariomycetes</taxon>
        <taxon>Sordariomycetidae</taxon>
        <taxon>Magnaporthales</taxon>
        <taxon>Pyriculariaceae</taxon>
        <taxon>Pyricularia</taxon>
    </lineage>
</organism>
<reference evidence="1" key="1">
    <citation type="journal article" date="2012" name="PLoS Genet.">
        <title>Comparative analysis of the genomes of two field isolates of the rice blast fungus Magnaporthe oryzae.</title>
        <authorList>
            <person name="Xue M."/>
            <person name="Yang J."/>
            <person name="Li Z."/>
            <person name="Hu S."/>
            <person name="Yao N."/>
            <person name="Dean R.A."/>
            <person name="Zhao W."/>
            <person name="Shen M."/>
            <person name="Zhang H."/>
            <person name="Li C."/>
            <person name="Liu L."/>
            <person name="Cao L."/>
            <person name="Xu X."/>
            <person name="Xing Y."/>
            <person name="Hsiang T."/>
            <person name="Zhang Z."/>
            <person name="Xu J.R."/>
            <person name="Peng Y.L."/>
        </authorList>
    </citation>
    <scope>NUCLEOTIDE SEQUENCE</scope>
    <source>
        <strain evidence="1">Y34</strain>
    </source>
</reference>
<proteinExistence type="predicted"/>
<dbReference type="AlphaFoldDB" id="A0AA97PFD7"/>
<protein>
    <submittedName>
        <fullName evidence="1">Uncharacterized protein</fullName>
    </submittedName>
</protein>
<gene>
    <name evidence="1" type="ORF">OOU_Y34scaffold01091g6</name>
</gene>